<dbReference type="GO" id="GO:0016020">
    <property type="term" value="C:membrane"/>
    <property type="evidence" value="ECO:0007669"/>
    <property type="project" value="UniProtKB-SubCell"/>
</dbReference>
<feature type="transmembrane region" description="Helical" evidence="8">
    <location>
        <begin position="338"/>
        <end position="360"/>
    </location>
</feature>
<dbReference type="InterPro" id="IPR003663">
    <property type="entry name" value="Sugar/inositol_transpt"/>
</dbReference>
<feature type="transmembrane region" description="Helical" evidence="8">
    <location>
        <begin position="305"/>
        <end position="326"/>
    </location>
</feature>
<dbReference type="InterPro" id="IPR005829">
    <property type="entry name" value="Sugar_transporter_CS"/>
</dbReference>
<dbReference type="PROSITE" id="PS50850">
    <property type="entry name" value="MFS"/>
    <property type="match status" value="1"/>
</dbReference>
<keyword evidence="3 7" id="KW-0813">Transport</keyword>
<feature type="transmembrane region" description="Helical" evidence="8">
    <location>
        <begin position="169"/>
        <end position="189"/>
    </location>
</feature>
<reference evidence="10" key="2">
    <citation type="submission" date="2023-06" db="EMBL/GenBank/DDBJ databases">
        <authorList>
            <consortium name="Lawrence Berkeley National Laboratory"/>
            <person name="Haridas S."/>
            <person name="Hensen N."/>
            <person name="Bonometti L."/>
            <person name="Westerberg I."/>
            <person name="Brannstrom I.O."/>
            <person name="Guillou S."/>
            <person name="Cros-Aarteil S."/>
            <person name="Calhoun S."/>
            <person name="Kuo A."/>
            <person name="Mondo S."/>
            <person name="Pangilinan J."/>
            <person name="Riley R."/>
            <person name="Labutti K."/>
            <person name="Andreopoulos B."/>
            <person name="Lipzen A."/>
            <person name="Chen C."/>
            <person name="Yanf M."/>
            <person name="Daum C."/>
            <person name="Ng V."/>
            <person name="Clum A."/>
            <person name="Steindorff A."/>
            <person name="Ohm R."/>
            <person name="Martin F."/>
            <person name="Silar P."/>
            <person name="Natvig D."/>
            <person name="Lalanne C."/>
            <person name="Gautier V."/>
            <person name="Ament-Velasquez S.L."/>
            <person name="Kruys A."/>
            <person name="Hutchinson M.I."/>
            <person name="Powell A.J."/>
            <person name="Barry K."/>
            <person name="Miller A.N."/>
            <person name="Grigoriev I.V."/>
            <person name="Debuchy R."/>
            <person name="Gladieux P."/>
            <person name="Thoren M.H."/>
            <person name="Johannesson H."/>
        </authorList>
    </citation>
    <scope>NUCLEOTIDE SEQUENCE</scope>
    <source>
        <strain evidence="10">SMH4131-1</strain>
    </source>
</reference>
<proteinExistence type="inferred from homology"/>
<dbReference type="PANTHER" id="PTHR48022">
    <property type="entry name" value="PLASTIDIC GLUCOSE TRANSPORTER 4"/>
    <property type="match status" value="1"/>
</dbReference>
<evidence type="ECO:0000256" key="2">
    <source>
        <dbReference type="ARBA" id="ARBA00010992"/>
    </source>
</evidence>
<feature type="transmembrane region" description="Helical" evidence="8">
    <location>
        <begin position="393"/>
        <end position="421"/>
    </location>
</feature>
<dbReference type="AlphaFoldDB" id="A0AAE0M9P9"/>
<accession>A0AAE0M9P9</accession>
<feature type="domain" description="Major facilitator superfamily (MFS) profile" evidence="9">
    <location>
        <begin position="17"/>
        <end position="490"/>
    </location>
</feature>
<reference evidence="10" key="1">
    <citation type="journal article" date="2023" name="Mol. Phylogenet. Evol.">
        <title>Genome-scale phylogeny and comparative genomics of the fungal order Sordariales.</title>
        <authorList>
            <person name="Hensen N."/>
            <person name="Bonometti L."/>
            <person name="Westerberg I."/>
            <person name="Brannstrom I.O."/>
            <person name="Guillou S."/>
            <person name="Cros-Aarteil S."/>
            <person name="Calhoun S."/>
            <person name="Haridas S."/>
            <person name="Kuo A."/>
            <person name="Mondo S."/>
            <person name="Pangilinan J."/>
            <person name="Riley R."/>
            <person name="LaButti K."/>
            <person name="Andreopoulos B."/>
            <person name="Lipzen A."/>
            <person name="Chen C."/>
            <person name="Yan M."/>
            <person name="Daum C."/>
            <person name="Ng V."/>
            <person name="Clum A."/>
            <person name="Steindorff A."/>
            <person name="Ohm R.A."/>
            <person name="Martin F."/>
            <person name="Silar P."/>
            <person name="Natvig D.O."/>
            <person name="Lalanne C."/>
            <person name="Gautier V."/>
            <person name="Ament-Velasquez S.L."/>
            <person name="Kruys A."/>
            <person name="Hutchinson M.I."/>
            <person name="Powell A.J."/>
            <person name="Barry K."/>
            <person name="Miller A.N."/>
            <person name="Grigoriev I.V."/>
            <person name="Debuchy R."/>
            <person name="Gladieux P."/>
            <person name="Hiltunen Thoren M."/>
            <person name="Johannesson H."/>
        </authorList>
    </citation>
    <scope>NUCLEOTIDE SEQUENCE</scope>
    <source>
        <strain evidence="10">SMH4131-1</strain>
    </source>
</reference>
<feature type="transmembrane region" description="Helical" evidence="8">
    <location>
        <begin position="201"/>
        <end position="220"/>
    </location>
</feature>
<dbReference type="PANTHER" id="PTHR48022:SF6">
    <property type="entry name" value="MSTA PROTEIN-RELATED"/>
    <property type="match status" value="1"/>
</dbReference>
<name>A0AAE0M9P9_9PEZI</name>
<evidence type="ECO:0000256" key="7">
    <source>
        <dbReference type="RuleBase" id="RU003346"/>
    </source>
</evidence>
<comment type="subcellular location">
    <subcellularLocation>
        <location evidence="1">Membrane</location>
        <topology evidence="1">Multi-pass membrane protein</topology>
    </subcellularLocation>
</comment>
<dbReference type="Gene3D" id="1.20.1250.20">
    <property type="entry name" value="MFS general substrate transporter like domains"/>
    <property type="match status" value="1"/>
</dbReference>
<feature type="transmembrane region" description="Helical" evidence="8">
    <location>
        <begin position="367"/>
        <end position="387"/>
    </location>
</feature>
<keyword evidence="11" id="KW-1185">Reference proteome</keyword>
<keyword evidence="4 8" id="KW-0812">Transmembrane</keyword>
<dbReference type="InterPro" id="IPR020846">
    <property type="entry name" value="MFS_dom"/>
</dbReference>
<organism evidence="10 11">
    <name type="scientific">Cercophora scortea</name>
    <dbReference type="NCBI Taxonomy" id="314031"/>
    <lineage>
        <taxon>Eukaryota</taxon>
        <taxon>Fungi</taxon>
        <taxon>Dikarya</taxon>
        <taxon>Ascomycota</taxon>
        <taxon>Pezizomycotina</taxon>
        <taxon>Sordariomycetes</taxon>
        <taxon>Sordariomycetidae</taxon>
        <taxon>Sordariales</taxon>
        <taxon>Lasiosphaeriaceae</taxon>
        <taxon>Cercophora</taxon>
    </lineage>
</organism>
<keyword evidence="6 8" id="KW-0472">Membrane</keyword>
<evidence type="ECO:0000256" key="6">
    <source>
        <dbReference type="ARBA" id="ARBA00023136"/>
    </source>
</evidence>
<dbReference type="Pfam" id="PF00083">
    <property type="entry name" value="Sugar_tr"/>
    <property type="match status" value="1"/>
</dbReference>
<dbReference type="NCBIfam" id="TIGR00879">
    <property type="entry name" value="SP"/>
    <property type="match status" value="1"/>
</dbReference>
<feature type="transmembrane region" description="Helical" evidence="8">
    <location>
        <begin position="139"/>
        <end position="157"/>
    </location>
</feature>
<dbReference type="InterPro" id="IPR005828">
    <property type="entry name" value="MFS_sugar_transport-like"/>
</dbReference>
<evidence type="ECO:0000259" key="9">
    <source>
        <dbReference type="PROSITE" id="PS50850"/>
    </source>
</evidence>
<dbReference type="EMBL" id="JAUEPO010000004">
    <property type="protein sequence ID" value="KAK3323104.1"/>
    <property type="molecule type" value="Genomic_DNA"/>
</dbReference>
<feature type="transmembrane region" description="Helical" evidence="8">
    <location>
        <begin position="12"/>
        <end position="30"/>
    </location>
</feature>
<feature type="transmembrane region" description="Helical" evidence="8">
    <location>
        <begin position="433"/>
        <end position="456"/>
    </location>
</feature>
<dbReference type="InterPro" id="IPR050360">
    <property type="entry name" value="MFS_Sugar_Transporters"/>
</dbReference>
<comment type="caution">
    <text evidence="10">The sequence shown here is derived from an EMBL/GenBank/DDBJ whole genome shotgun (WGS) entry which is preliminary data.</text>
</comment>
<protein>
    <submittedName>
        <fullName evidence="10">Hexose transporter-like GCR1</fullName>
    </submittedName>
</protein>
<gene>
    <name evidence="10" type="ORF">B0T19DRAFT_358330</name>
</gene>
<evidence type="ECO:0000313" key="10">
    <source>
        <dbReference type="EMBL" id="KAK3323104.1"/>
    </source>
</evidence>
<feature type="transmembrane region" description="Helical" evidence="8">
    <location>
        <begin position="82"/>
        <end position="102"/>
    </location>
</feature>
<dbReference type="PROSITE" id="PS00216">
    <property type="entry name" value="SUGAR_TRANSPORT_1"/>
    <property type="match status" value="1"/>
</dbReference>
<feature type="transmembrane region" description="Helical" evidence="8">
    <location>
        <begin position="468"/>
        <end position="486"/>
    </location>
</feature>
<evidence type="ECO:0000256" key="1">
    <source>
        <dbReference type="ARBA" id="ARBA00004141"/>
    </source>
</evidence>
<feature type="transmembrane region" description="Helical" evidence="8">
    <location>
        <begin position="109"/>
        <end position="127"/>
    </location>
</feature>
<evidence type="ECO:0000256" key="3">
    <source>
        <dbReference type="ARBA" id="ARBA00022448"/>
    </source>
</evidence>
<comment type="similarity">
    <text evidence="2 7">Belongs to the major facilitator superfamily. Sugar transporter (TC 2.A.1.1) family.</text>
</comment>
<dbReference type="InterPro" id="IPR036259">
    <property type="entry name" value="MFS_trans_sf"/>
</dbReference>
<keyword evidence="5 8" id="KW-1133">Transmembrane helix</keyword>
<dbReference type="SUPFAM" id="SSF103473">
    <property type="entry name" value="MFS general substrate transporter"/>
    <property type="match status" value="1"/>
</dbReference>
<dbReference type="Proteomes" id="UP001286456">
    <property type="component" value="Unassembled WGS sequence"/>
</dbReference>
<dbReference type="GO" id="GO:0005351">
    <property type="term" value="F:carbohydrate:proton symporter activity"/>
    <property type="evidence" value="ECO:0007669"/>
    <property type="project" value="TreeGrafter"/>
</dbReference>
<evidence type="ECO:0000313" key="11">
    <source>
        <dbReference type="Proteomes" id="UP001286456"/>
    </source>
</evidence>
<sequence length="532" mass="59152">MVRRSSRVKATWKSLAICAFAGFGGILFGYDTGYINGVMAMPYFENMYLGYSLHPEVTPPFWIAAGMDDPTWFHLPTIDKSLIVGLLSAGTCVGSLVGSDAADYLGRRVALVIACIVFVWGVINQTVSEHMDMLGRGRFETGLGMGMISTVIILYLSEISAANVRGVMVAFYQFCITLGLLISACVNLGTRDLWNTGSYRVPICLQIAWAGILGLGLAYLPESPRWFVKTGKLDRARESLGQLRCVPKEDPSVRAELQSIVASHELEMQMRSLRLGGYEETYWGSWALCFRGRWRDRSSNLRRTVLGATVQVFQQITGVNFIFYFGTAFFKQQRFDNVFVIVVAMSTINVTATLISFYVVSSVRRRVLLIAGSIGMAACQIAVAIAGLRAPGWSFWTTMIGVGVYLVFYATTWGPGAWIITGEIFPLQIRARGVGLSTSVNWLWNTVICLLTPLLVDSDHWNLGPAVFIIWGVACLLSGLFTYWFVPETKGLTLEQVDLIFEVPARQSGKWVPPEDLVRRYSEFSRRYSSVK</sequence>
<evidence type="ECO:0000256" key="5">
    <source>
        <dbReference type="ARBA" id="ARBA00022989"/>
    </source>
</evidence>
<evidence type="ECO:0000256" key="4">
    <source>
        <dbReference type="ARBA" id="ARBA00022692"/>
    </source>
</evidence>
<dbReference type="PRINTS" id="PR00171">
    <property type="entry name" value="SUGRTRNSPORT"/>
</dbReference>
<evidence type="ECO:0000256" key="8">
    <source>
        <dbReference type="SAM" id="Phobius"/>
    </source>
</evidence>